<proteinExistence type="predicted"/>
<comment type="caution">
    <text evidence="1">The sequence shown here is derived from an EMBL/GenBank/DDBJ whole genome shotgun (WGS) entry which is preliminary data.</text>
</comment>
<reference evidence="1 2" key="1">
    <citation type="submission" date="2024-04" db="EMBL/GenBank/DDBJ databases">
        <authorList>
            <consortium name="Genoscope - CEA"/>
            <person name="William W."/>
        </authorList>
    </citation>
    <scope>NUCLEOTIDE SEQUENCE [LARGE SCALE GENOMIC DNA]</scope>
</reference>
<accession>A0AAV2IJU4</accession>
<dbReference type="EMBL" id="CAXITT010000955">
    <property type="protein sequence ID" value="CAL1547356.1"/>
    <property type="molecule type" value="Genomic_DNA"/>
</dbReference>
<evidence type="ECO:0000313" key="2">
    <source>
        <dbReference type="Proteomes" id="UP001497497"/>
    </source>
</evidence>
<evidence type="ECO:0000313" key="1">
    <source>
        <dbReference type="EMBL" id="CAL1547356.1"/>
    </source>
</evidence>
<organism evidence="1 2">
    <name type="scientific">Lymnaea stagnalis</name>
    <name type="common">Great pond snail</name>
    <name type="synonym">Helix stagnalis</name>
    <dbReference type="NCBI Taxonomy" id="6523"/>
    <lineage>
        <taxon>Eukaryota</taxon>
        <taxon>Metazoa</taxon>
        <taxon>Spiralia</taxon>
        <taxon>Lophotrochozoa</taxon>
        <taxon>Mollusca</taxon>
        <taxon>Gastropoda</taxon>
        <taxon>Heterobranchia</taxon>
        <taxon>Euthyneura</taxon>
        <taxon>Panpulmonata</taxon>
        <taxon>Hygrophila</taxon>
        <taxon>Lymnaeoidea</taxon>
        <taxon>Lymnaeidae</taxon>
        <taxon>Lymnaea</taxon>
    </lineage>
</organism>
<keyword evidence="2" id="KW-1185">Reference proteome</keyword>
<name>A0AAV2IJU4_LYMST</name>
<sequence length="106" mass="12021">MATGFSGGNFEVEVETNVEEHVNYPGEPDSVLCVVELVNDDKTDRTVAQEKSRLLESRNFHNTDSWTMVCVQPSGERVVMVDELPLNEYLPHLLNGRLEFQQSHTD</sequence>
<gene>
    <name evidence="1" type="ORF">GSLYS_00020681001</name>
</gene>
<protein>
    <submittedName>
        <fullName evidence="1">Uncharacterized protein</fullName>
    </submittedName>
</protein>
<dbReference type="Proteomes" id="UP001497497">
    <property type="component" value="Unassembled WGS sequence"/>
</dbReference>
<dbReference type="AlphaFoldDB" id="A0AAV2IJU4"/>